<evidence type="ECO:0000313" key="2">
    <source>
        <dbReference type="Proteomes" id="UP000188388"/>
    </source>
</evidence>
<dbReference type="RefSeq" id="WP_077377821.1">
    <property type="nucleotide sequence ID" value="NZ_FTPD01000015.1"/>
</dbReference>
<evidence type="ECO:0000313" key="1">
    <source>
        <dbReference type="EMBL" id="SIT55438.1"/>
    </source>
</evidence>
<keyword evidence="2" id="KW-1185">Reference proteome</keyword>
<evidence type="ECO:0008006" key="3">
    <source>
        <dbReference type="Google" id="ProtNLM"/>
    </source>
</evidence>
<accession>A0A1R3V6E9</accession>
<organism evidence="1 2">
    <name type="scientific">Mesorhizobium prunaredense</name>
    <dbReference type="NCBI Taxonomy" id="1631249"/>
    <lineage>
        <taxon>Bacteria</taxon>
        <taxon>Pseudomonadati</taxon>
        <taxon>Pseudomonadota</taxon>
        <taxon>Alphaproteobacteria</taxon>
        <taxon>Hyphomicrobiales</taxon>
        <taxon>Phyllobacteriaceae</taxon>
        <taxon>Mesorhizobium</taxon>
    </lineage>
</organism>
<dbReference type="Pfam" id="PF06169">
    <property type="entry name" value="DUF982"/>
    <property type="match status" value="1"/>
</dbReference>
<sequence>MATLWFVPPVFVKTETEGGRHGCNNARAALEQLKTWTRRGPHWHKAWTLCLSALEDDPIDPHVIRKAFVAAAKEAEMYLSPE</sequence>
<protein>
    <recommendedName>
        <fullName evidence="3">DUF982 domain-containing protein</fullName>
    </recommendedName>
</protein>
<proteinExistence type="predicted"/>
<dbReference type="Proteomes" id="UP000188388">
    <property type="component" value="Unassembled WGS sequence"/>
</dbReference>
<dbReference type="Gene3D" id="6.10.250.730">
    <property type="match status" value="1"/>
</dbReference>
<dbReference type="InterPro" id="IPR010385">
    <property type="entry name" value="DUF982"/>
</dbReference>
<gene>
    <name evidence="1" type="ORF">BQ8794_220002</name>
</gene>
<dbReference type="AlphaFoldDB" id="A0A1R3V6E9"/>
<name>A0A1R3V6E9_9HYPH</name>
<reference evidence="2" key="1">
    <citation type="submission" date="2017-01" db="EMBL/GenBank/DDBJ databases">
        <authorList>
            <person name="Brunel B."/>
        </authorList>
    </citation>
    <scope>NUCLEOTIDE SEQUENCE [LARGE SCALE GENOMIC DNA]</scope>
</reference>
<dbReference type="EMBL" id="FTPD01000015">
    <property type="protein sequence ID" value="SIT55438.1"/>
    <property type="molecule type" value="Genomic_DNA"/>
</dbReference>
<dbReference type="STRING" id="1631249.BQ8794_220002"/>